<dbReference type="CDD" id="cd02340">
    <property type="entry name" value="ZZ_NBR1_like"/>
    <property type="match status" value="1"/>
</dbReference>
<dbReference type="Gene3D" id="3.30.60.90">
    <property type="match status" value="2"/>
</dbReference>
<dbReference type="GO" id="GO:0008270">
    <property type="term" value="F:zinc ion binding"/>
    <property type="evidence" value="ECO:0007669"/>
    <property type="project" value="UniProtKB-KW"/>
</dbReference>
<name>A0A409V8I6_9AGAR</name>
<keyword evidence="1" id="KW-0479">Metal-binding</keyword>
<feature type="compositionally biased region" description="Polar residues" evidence="5">
    <location>
        <begin position="983"/>
        <end position="994"/>
    </location>
</feature>
<reference evidence="8 9" key="1">
    <citation type="journal article" date="2018" name="Evol. Lett.">
        <title>Horizontal gene cluster transfer increased hallucinogenic mushroom diversity.</title>
        <authorList>
            <person name="Reynolds H.T."/>
            <person name="Vijayakumar V."/>
            <person name="Gluck-Thaler E."/>
            <person name="Korotkin H.B."/>
            <person name="Matheny P.B."/>
            <person name="Slot J.C."/>
        </authorList>
    </citation>
    <scope>NUCLEOTIDE SEQUENCE [LARGE SCALE GENOMIC DNA]</scope>
    <source>
        <strain evidence="8 9">2629</strain>
    </source>
</reference>
<dbReference type="PANTHER" id="PTHR33840">
    <property type="match status" value="1"/>
</dbReference>
<feature type="region of interest" description="Disordered" evidence="5">
    <location>
        <begin position="782"/>
        <end position="825"/>
    </location>
</feature>
<dbReference type="Proteomes" id="UP000284842">
    <property type="component" value="Unassembled WGS sequence"/>
</dbReference>
<evidence type="ECO:0000256" key="3">
    <source>
        <dbReference type="ARBA" id="ARBA00022833"/>
    </source>
</evidence>
<dbReference type="InterPro" id="IPR000433">
    <property type="entry name" value="Znf_ZZ"/>
</dbReference>
<feature type="region of interest" description="Disordered" evidence="5">
    <location>
        <begin position="856"/>
        <end position="875"/>
    </location>
</feature>
<evidence type="ECO:0000259" key="6">
    <source>
        <dbReference type="PROSITE" id="PS50135"/>
    </source>
</evidence>
<keyword evidence="3" id="KW-0862">Zinc</keyword>
<dbReference type="SUPFAM" id="SSF54277">
    <property type="entry name" value="CAD &amp; PB1 domains"/>
    <property type="match status" value="1"/>
</dbReference>
<dbReference type="InterPro" id="IPR043145">
    <property type="entry name" value="Znf_ZZ_sf"/>
</dbReference>
<dbReference type="InterPro" id="IPR018712">
    <property type="entry name" value="Tle1-like_cat"/>
</dbReference>
<dbReference type="Pfam" id="PF00569">
    <property type="entry name" value="ZZ"/>
    <property type="match status" value="2"/>
</dbReference>
<gene>
    <name evidence="8" type="ORF">CVT24_006272</name>
</gene>
<feature type="compositionally biased region" description="Basic and acidic residues" evidence="5">
    <location>
        <begin position="1076"/>
        <end position="1091"/>
    </location>
</feature>
<evidence type="ECO:0000256" key="5">
    <source>
        <dbReference type="SAM" id="MobiDB-lite"/>
    </source>
</evidence>
<evidence type="ECO:0000313" key="9">
    <source>
        <dbReference type="Proteomes" id="UP000284842"/>
    </source>
</evidence>
<evidence type="ECO:0000259" key="7">
    <source>
        <dbReference type="PROSITE" id="PS51745"/>
    </source>
</evidence>
<dbReference type="Gene3D" id="3.10.20.90">
    <property type="entry name" value="Phosphatidylinositol 3-kinase Catalytic Subunit, Chain A, domain 1"/>
    <property type="match status" value="1"/>
</dbReference>
<evidence type="ECO:0000256" key="2">
    <source>
        <dbReference type="ARBA" id="ARBA00022771"/>
    </source>
</evidence>
<feature type="region of interest" description="Disordered" evidence="5">
    <location>
        <begin position="968"/>
        <end position="994"/>
    </location>
</feature>
<dbReference type="SMART" id="SM00291">
    <property type="entry name" value="ZnF_ZZ"/>
    <property type="match status" value="3"/>
</dbReference>
<feature type="domain" description="PB1" evidence="7">
    <location>
        <begin position="659"/>
        <end position="735"/>
    </location>
</feature>
<feature type="region of interest" description="Disordered" evidence="5">
    <location>
        <begin position="1"/>
        <end position="74"/>
    </location>
</feature>
<dbReference type="InterPro" id="IPR000270">
    <property type="entry name" value="PB1_dom"/>
</dbReference>
<feature type="compositionally biased region" description="Low complexity" evidence="5">
    <location>
        <begin position="810"/>
        <end position="821"/>
    </location>
</feature>
<dbReference type="Pfam" id="PF00564">
    <property type="entry name" value="PB1"/>
    <property type="match status" value="1"/>
</dbReference>
<keyword evidence="2 4" id="KW-0863">Zinc-finger</keyword>
<feature type="compositionally biased region" description="Polar residues" evidence="5">
    <location>
        <begin position="37"/>
        <end position="58"/>
    </location>
</feature>
<accession>A0A409V8I6</accession>
<dbReference type="PROSITE" id="PS50135">
    <property type="entry name" value="ZF_ZZ_2"/>
    <property type="match status" value="1"/>
</dbReference>
<feature type="region of interest" description="Disordered" evidence="5">
    <location>
        <begin position="1200"/>
        <end position="1221"/>
    </location>
</feature>
<protein>
    <recommendedName>
        <fullName evidence="10">ZZ-type domain-containing protein</fullName>
    </recommendedName>
</protein>
<dbReference type="InParanoid" id="A0A409V8I6"/>
<feature type="compositionally biased region" description="Polar residues" evidence="5">
    <location>
        <begin position="783"/>
        <end position="793"/>
    </location>
</feature>
<feature type="compositionally biased region" description="Polar residues" evidence="5">
    <location>
        <begin position="856"/>
        <end position="869"/>
    </location>
</feature>
<sequence length="1583" mass="174687">MDPKQKFIARCPPNMSYNPPPSLAEDAFNPQGVPHQRVNTTSSTFSDTATLTSGSGFASGSAKHPTRESSLPTVPLGLGDVGGIPKIVPPSHPYRTLVLCFDGTGDQFDQDNSNVVELFSMLKKDDPGEQLVYYQAGIGTYTSPKVATPFFASVSKTLDEMIAWNLDAHIMSGYEFLMQNYRGTDRICIFGFSRGAYTARCLAGMLHKVGLLPTCNHQQVPFAYKMYTRTDAIGWKQSNLFKKAFSIDVDIEFLGVWDTVSSVGIIPRRLPFTTSNTVVKTFRHAVSLDERRAKFKANLWNRPNKKEQKLSQSETINGYVKEIVPETPVLLTSPASATTPGQPEPAKQVEEPLIKLDESNPTPSPIPVQYHPHHSETAPPGFNPSVGVPVGIPASSAANARIFNFGGSGKKNTLTTRALEKKWNKDRDAPTDIEEVWFAGCHCDIGGGSVTNGVNPCLARIPLRWMIRECFKTKSGIQFHSDGLRAIGLDPATLYPTVLPRPPALPAVDAASGQAMKIQNIPKKQRTIYDDLDDNSDEAPLLNGFNTNGMMETEEEAELKDSLAPIYDQLSLKWGWWVLEMIPMRHRVQVEGDVRWEKRWSMNLGGGRELPGHRHKKTCESQGEESRLLNNHHKVRVHRSVKTRIESTHEDGTKYWPKAKVVKCTFDKWTKRITFSSARNCSYDLLRLKVEQGFSLYATSFSINYKDDDGLITDISTDEDLSEAVQYFQTGVDDALSILSGRSFGGRKITLRVDITVDYDGPPLSDTSSLVSLDEFKNRDGSQHSFSFGSPSIGTFDDDSRTVSSSDQTNGNSEKGKGSSSTPLVKQRSIISLSDKADSVSLSKNGDILDSHYQRGNTSVFDNGPTATGSRFPEYTSGPFEQLKQAELLEDAVSSPGSNYIEAQKRGAAWLRAQNERARLGVLPGSSESDGMSISQDSLDDPFEGDLSLQMDQRGKYYYNYTSGSSVTREDDLNNGVPGAALSSRNSFQGPRPTSMQLKWLKSQRVEPEQDESRRSYIRSSASIQEEDLQAFETFDKELLLFLPVTAPPQELLTDCSNCGILLDAFRYVCSTCGEKAPKGQPDKGKEKDSSPGDPFTYPPQPQHLFSSPNSSSSETYIGGSESGSRRHKPLPSIPSPLLSPLPSIHSLFNKHKPPSSVSTGSSQTAGNGYELCSACLETVGIHHAIEAGLAFPGSSSVNGFSGAPDDPQSASQWRRAAPKKGQLRHAYQEKIWGHTGWEDVELEEAQVSQCSTCSAVTLHKRYKCASCPKMHLCRACYSQVHELHPSHAFIAVPDQRMEVTASAEHPQAHPNEEHSLKHQGVKCAHCLLDIVGARFHCAICDTVDICSNCESAGLPGNLDSDDGGHNSSHILIKIPYPLETTELQNASRRALSLWQGRDAANVGFTFPKTKANSEISSYAHTLIGSSMRNHNQIHEDHHVFCNGCQQGFDTNVHIVSQTMAYAIQVPRRVDRPIESHFPLLPPLYKVPVGPLAGAPQSNDPKGYLRHLIHSSAVCDRCMTCIQGEWFRCCYCARDLCEDCQEVDTHNDKHIFLVFKSSVDMQLFKNFANLESPTPVIPYPIYR</sequence>
<evidence type="ECO:0000256" key="1">
    <source>
        <dbReference type="ARBA" id="ARBA00022723"/>
    </source>
</evidence>
<organism evidence="8 9">
    <name type="scientific">Panaeolus cyanescens</name>
    <dbReference type="NCBI Taxonomy" id="181874"/>
    <lineage>
        <taxon>Eukaryota</taxon>
        <taxon>Fungi</taxon>
        <taxon>Dikarya</taxon>
        <taxon>Basidiomycota</taxon>
        <taxon>Agaricomycotina</taxon>
        <taxon>Agaricomycetes</taxon>
        <taxon>Agaricomycetidae</taxon>
        <taxon>Agaricales</taxon>
        <taxon>Agaricineae</taxon>
        <taxon>Galeropsidaceae</taxon>
        <taxon>Panaeolus</taxon>
    </lineage>
</organism>
<dbReference type="InterPro" id="IPR029058">
    <property type="entry name" value="AB_hydrolase_fold"/>
</dbReference>
<dbReference type="InterPro" id="IPR053793">
    <property type="entry name" value="PB1-like"/>
</dbReference>
<evidence type="ECO:0000256" key="4">
    <source>
        <dbReference type="PROSITE-ProRule" id="PRU00228"/>
    </source>
</evidence>
<feature type="domain" description="ZZ-type" evidence="6">
    <location>
        <begin position="1319"/>
        <end position="1380"/>
    </location>
</feature>
<feature type="compositionally biased region" description="Polar residues" evidence="5">
    <location>
        <begin position="1104"/>
        <end position="1116"/>
    </location>
</feature>
<feature type="region of interest" description="Disordered" evidence="5">
    <location>
        <begin position="1076"/>
        <end position="1137"/>
    </location>
</feature>
<dbReference type="Pfam" id="PF09994">
    <property type="entry name" value="T6SS_Tle1-like_cat"/>
    <property type="match status" value="1"/>
</dbReference>
<dbReference type="SMART" id="SM00666">
    <property type="entry name" value="PB1"/>
    <property type="match status" value="1"/>
</dbReference>
<dbReference type="SUPFAM" id="SSF57850">
    <property type="entry name" value="RING/U-box"/>
    <property type="match status" value="3"/>
</dbReference>
<dbReference type="EMBL" id="NHTK01006136">
    <property type="protein sequence ID" value="PPQ62874.1"/>
    <property type="molecule type" value="Genomic_DNA"/>
</dbReference>
<dbReference type="SUPFAM" id="SSF53474">
    <property type="entry name" value="alpha/beta-Hydrolases"/>
    <property type="match status" value="1"/>
</dbReference>
<dbReference type="OrthoDB" id="661148at2759"/>
<proteinExistence type="predicted"/>
<dbReference type="PROSITE" id="PS51745">
    <property type="entry name" value="PB1"/>
    <property type="match status" value="1"/>
</dbReference>
<comment type="caution">
    <text evidence="8">The sequence shown here is derived from an EMBL/GenBank/DDBJ whole genome shotgun (WGS) entry which is preliminary data.</text>
</comment>
<dbReference type="PANTHER" id="PTHR33840:SF2">
    <property type="entry name" value="TLE1 PHOSPHOLIPASE DOMAIN-CONTAINING PROTEIN"/>
    <property type="match status" value="1"/>
</dbReference>
<dbReference type="STRING" id="181874.A0A409V8I6"/>
<keyword evidence="9" id="KW-1185">Reference proteome</keyword>
<evidence type="ECO:0000313" key="8">
    <source>
        <dbReference type="EMBL" id="PPQ62874.1"/>
    </source>
</evidence>
<evidence type="ECO:0008006" key="10">
    <source>
        <dbReference type="Google" id="ProtNLM"/>
    </source>
</evidence>